<dbReference type="PROSITE" id="PS51892">
    <property type="entry name" value="SUBTILASE"/>
    <property type="match status" value="1"/>
</dbReference>
<dbReference type="Gene3D" id="3.30.70.80">
    <property type="entry name" value="Peptidase S8 propeptide/proteinase inhibitor I9"/>
    <property type="match status" value="1"/>
</dbReference>
<feature type="domain" description="Inhibitor I9" evidence="9">
    <location>
        <begin position="71"/>
        <end position="130"/>
    </location>
</feature>
<dbReference type="SUPFAM" id="SSF52743">
    <property type="entry name" value="Subtilisin-like"/>
    <property type="match status" value="1"/>
</dbReference>
<dbReference type="InterPro" id="IPR050131">
    <property type="entry name" value="Peptidase_S8_subtilisin-like"/>
</dbReference>
<evidence type="ECO:0000259" key="8">
    <source>
        <dbReference type="Pfam" id="PF00082"/>
    </source>
</evidence>
<accession>A0A5C6E1G2</accession>
<dbReference type="InterPro" id="IPR000209">
    <property type="entry name" value="Peptidase_S8/S53_dom"/>
</dbReference>
<feature type="active site" description="Charge relay system" evidence="5">
    <location>
        <position position="168"/>
    </location>
</feature>
<dbReference type="EMBL" id="SJPV01000001">
    <property type="protein sequence ID" value="TWU42565.1"/>
    <property type="molecule type" value="Genomic_DNA"/>
</dbReference>
<dbReference type="Proteomes" id="UP000319143">
    <property type="component" value="Unassembled WGS sequence"/>
</dbReference>
<dbReference type="InterPro" id="IPR023827">
    <property type="entry name" value="Peptidase_S8_Asp-AS"/>
</dbReference>
<keyword evidence="2 5" id="KW-0645">Protease</keyword>
<dbReference type="InterPro" id="IPR022398">
    <property type="entry name" value="Peptidase_S8_His-AS"/>
</dbReference>
<dbReference type="PANTHER" id="PTHR43806">
    <property type="entry name" value="PEPTIDASE S8"/>
    <property type="match status" value="1"/>
</dbReference>
<dbReference type="InterPro" id="IPR023828">
    <property type="entry name" value="Peptidase_S8_Ser-AS"/>
</dbReference>
<organism evidence="10 11">
    <name type="scientific">Novipirellula artificiosorum</name>
    <dbReference type="NCBI Taxonomy" id="2528016"/>
    <lineage>
        <taxon>Bacteria</taxon>
        <taxon>Pseudomonadati</taxon>
        <taxon>Planctomycetota</taxon>
        <taxon>Planctomycetia</taxon>
        <taxon>Pirellulales</taxon>
        <taxon>Pirellulaceae</taxon>
        <taxon>Novipirellula</taxon>
    </lineage>
</organism>
<evidence type="ECO:0000256" key="3">
    <source>
        <dbReference type="ARBA" id="ARBA00022801"/>
    </source>
</evidence>
<evidence type="ECO:0000313" key="10">
    <source>
        <dbReference type="EMBL" id="TWU42565.1"/>
    </source>
</evidence>
<evidence type="ECO:0000313" key="11">
    <source>
        <dbReference type="Proteomes" id="UP000319143"/>
    </source>
</evidence>
<dbReference type="PANTHER" id="PTHR43806:SF11">
    <property type="entry name" value="CEREVISIN-RELATED"/>
    <property type="match status" value="1"/>
</dbReference>
<feature type="active site" description="Charge relay system" evidence="5">
    <location>
        <position position="407"/>
    </location>
</feature>
<keyword evidence="4 5" id="KW-0720">Serine protease</keyword>
<evidence type="ECO:0000256" key="5">
    <source>
        <dbReference type="PROSITE-ProRule" id="PRU01240"/>
    </source>
</evidence>
<name>A0A5C6E1G2_9BACT</name>
<dbReference type="PRINTS" id="PR00723">
    <property type="entry name" value="SUBTILISIN"/>
</dbReference>
<protein>
    <submittedName>
        <fullName evidence="10">Subtilisin E</fullName>
        <ecNumber evidence="10">3.4.21.62</ecNumber>
    </submittedName>
</protein>
<gene>
    <name evidence="10" type="primary">aprE_1</name>
    <name evidence="10" type="ORF">Poly41_08620</name>
</gene>
<dbReference type="Gene3D" id="3.40.50.200">
    <property type="entry name" value="Peptidase S8/S53 domain"/>
    <property type="match status" value="1"/>
</dbReference>
<proteinExistence type="inferred from homology"/>
<dbReference type="EC" id="3.4.21.62" evidence="10"/>
<dbReference type="RefSeq" id="WP_315853708.1">
    <property type="nucleotide sequence ID" value="NZ_SJPV01000001.1"/>
</dbReference>
<feature type="active site" description="Charge relay system" evidence="5">
    <location>
        <position position="200"/>
    </location>
</feature>
<evidence type="ECO:0000259" key="9">
    <source>
        <dbReference type="Pfam" id="PF05922"/>
    </source>
</evidence>
<evidence type="ECO:0000256" key="1">
    <source>
        <dbReference type="ARBA" id="ARBA00011073"/>
    </source>
</evidence>
<dbReference type="PROSITE" id="PS00138">
    <property type="entry name" value="SUBTILASE_SER"/>
    <property type="match status" value="1"/>
</dbReference>
<dbReference type="PROSITE" id="PS00136">
    <property type="entry name" value="SUBTILASE_ASP"/>
    <property type="match status" value="1"/>
</dbReference>
<dbReference type="AlphaFoldDB" id="A0A5C6E1G2"/>
<evidence type="ECO:0000256" key="7">
    <source>
        <dbReference type="SAM" id="MobiDB-lite"/>
    </source>
</evidence>
<comment type="similarity">
    <text evidence="1 5 6">Belongs to the peptidase S8 family.</text>
</comment>
<dbReference type="Pfam" id="PF05922">
    <property type="entry name" value="Inhibitor_I9"/>
    <property type="match status" value="1"/>
</dbReference>
<keyword evidence="11" id="KW-1185">Reference proteome</keyword>
<evidence type="ECO:0000256" key="2">
    <source>
        <dbReference type="ARBA" id="ARBA00022670"/>
    </source>
</evidence>
<dbReference type="InterPro" id="IPR037045">
    <property type="entry name" value="S8pro/Inhibitor_I9_sf"/>
</dbReference>
<dbReference type="InterPro" id="IPR010259">
    <property type="entry name" value="S8pro/Inhibitor_I9"/>
</dbReference>
<feature type="region of interest" description="Disordered" evidence="7">
    <location>
        <begin position="1"/>
        <end position="27"/>
    </location>
</feature>
<dbReference type="GO" id="GO:0006508">
    <property type="term" value="P:proteolysis"/>
    <property type="evidence" value="ECO:0007669"/>
    <property type="project" value="UniProtKB-KW"/>
</dbReference>
<dbReference type="InterPro" id="IPR036852">
    <property type="entry name" value="Peptidase_S8/S53_dom_sf"/>
</dbReference>
<reference evidence="10 11" key="1">
    <citation type="submission" date="2019-02" db="EMBL/GenBank/DDBJ databases">
        <title>Deep-cultivation of Planctomycetes and their phenomic and genomic characterization uncovers novel biology.</title>
        <authorList>
            <person name="Wiegand S."/>
            <person name="Jogler M."/>
            <person name="Boedeker C."/>
            <person name="Pinto D."/>
            <person name="Vollmers J."/>
            <person name="Rivas-Marin E."/>
            <person name="Kohn T."/>
            <person name="Peeters S.H."/>
            <person name="Heuer A."/>
            <person name="Rast P."/>
            <person name="Oberbeckmann S."/>
            <person name="Bunk B."/>
            <person name="Jeske O."/>
            <person name="Meyerdierks A."/>
            <person name="Storesund J.E."/>
            <person name="Kallscheuer N."/>
            <person name="Luecker S."/>
            <person name="Lage O.M."/>
            <person name="Pohl T."/>
            <person name="Merkel B.J."/>
            <person name="Hornburger P."/>
            <person name="Mueller R.-W."/>
            <person name="Bruemmer F."/>
            <person name="Labrenz M."/>
            <person name="Spormann A.M."/>
            <person name="Op Den Camp H."/>
            <person name="Overmann J."/>
            <person name="Amann R."/>
            <person name="Jetten M.S.M."/>
            <person name="Mascher T."/>
            <person name="Medema M.H."/>
            <person name="Devos D.P."/>
            <person name="Kaster A.-K."/>
            <person name="Ovreas L."/>
            <person name="Rohde M."/>
            <person name="Galperin M.Y."/>
            <person name="Jogler C."/>
        </authorList>
    </citation>
    <scope>NUCLEOTIDE SEQUENCE [LARGE SCALE GENOMIC DNA]</scope>
    <source>
        <strain evidence="10 11">Poly41</strain>
    </source>
</reference>
<dbReference type="SUPFAM" id="SSF54897">
    <property type="entry name" value="Protease propeptides/inhibitors"/>
    <property type="match status" value="1"/>
</dbReference>
<dbReference type="GO" id="GO:0004252">
    <property type="term" value="F:serine-type endopeptidase activity"/>
    <property type="evidence" value="ECO:0007669"/>
    <property type="project" value="UniProtKB-UniRule"/>
</dbReference>
<dbReference type="Pfam" id="PF00082">
    <property type="entry name" value="Peptidase_S8"/>
    <property type="match status" value="1"/>
</dbReference>
<dbReference type="InterPro" id="IPR015500">
    <property type="entry name" value="Peptidase_S8_subtilisin-rel"/>
</dbReference>
<evidence type="ECO:0000256" key="6">
    <source>
        <dbReference type="RuleBase" id="RU003355"/>
    </source>
</evidence>
<feature type="domain" description="Peptidase S8/S53" evidence="8">
    <location>
        <begin position="162"/>
        <end position="451"/>
    </location>
</feature>
<evidence type="ECO:0000256" key="4">
    <source>
        <dbReference type="ARBA" id="ARBA00022825"/>
    </source>
</evidence>
<dbReference type="PROSITE" id="PS00137">
    <property type="entry name" value="SUBTILASE_HIS"/>
    <property type="match status" value="1"/>
</dbReference>
<sequence length="561" mass="59961">MFTPLLQSKQQRRKLPSRKAAESKRRLRTRRAKIETLEDRRLLAATPMTPMNDLIQNGNNRLERVIVVWNDHVEQSRTMAENQVRDRGGRISHVFEHAVNGFAGEMSSEAVQLLREDPRVKYVEPDLPMQAFAQIVPTGVDRIQADLNSTAKIDGTNQLLDVDIAIIDSGIDIDHPDLNVAGGYNAILGTDTGYDDDNGHGTHVAGIAGALDNNIGVVGVAPGARLWAVKVLDSNTNGNLSDIIEGIEWVTANADKIEVANMSLGGLGVSQAYHDAIKESVEAGVVYVAASGNSYRDIIGTDFDFGTSDDTIPAVYPEVATISAIADTDGQSGGHGDNTSYGNYPDDTYADFSNYSNDEGPDFGRVSWYDDNNVVTSPGLGIDLMMPGVDINSTYIGGGYAVGSGTSMAAPHAAGLAALYIAKNGRATDASGVYAIRQAMIDEAMDWYGAEGLQIPNPPYPNPDSPDNHVERLGWAEDHDPYPRITVNPTAGLVTSESGQTATFDVVLDTMPTADVSFDLSSSDTTEGTVSVSSMTFTPVNWDVPQTVTVTGVDDVGVDGD</sequence>
<keyword evidence="3 5" id="KW-0378">Hydrolase</keyword>
<comment type="caution">
    <text evidence="10">The sequence shown here is derived from an EMBL/GenBank/DDBJ whole genome shotgun (WGS) entry which is preliminary data.</text>
</comment>